<dbReference type="OrthoDB" id="2108985at2759"/>
<protein>
    <submittedName>
        <fullName evidence="1">Uncharacterized protein</fullName>
    </submittedName>
</protein>
<evidence type="ECO:0000313" key="1">
    <source>
        <dbReference type="EMBL" id="ORY51797.1"/>
    </source>
</evidence>
<reference evidence="1 2" key="1">
    <citation type="submission" date="2016-07" db="EMBL/GenBank/DDBJ databases">
        <title>Pervasive Adenine N6-methylation of Active Genes in Fungi.</title>
        <authorList>
            <consortium name="DOE Joint Genome Institute"/>
            <person name="Mondo S.J."/>
            <person name="Dannebaum R.O."/>
            <person name="Kuo R.C."/>
            <person name="Labutti K."/>
            <person name="Haridas S."/>
            <person name="Kuo A."/>
            <person name="Salamov A."/>
            <person name="Ahrendt S.R."/>
            <person name="Lipzen A."/>
            <person name="Sullivan W."/>
            <person name="Andreopoulos W.B."/>
            <person name="Clum A."/>
            <person name="Lindquist E."/>
            <person name="Daum C."/>
            <person name="Ramamoorthy G.K."/>
            <person name="Gryganskyi A."/>
            <person name="Culley D."/>
            <person name="Magnuson J.K."/>
            <person name="James T.Y."/>
            <person name="O'Malley M.A."/>
            <person name="Stajich J.E."/>
            <person name="Spatafora J.W."/>
            <person name="Visel A."/>
            <person name="Grigoriev I.V."/>
        </authorList>
    </citation>
    <scope>NUCLEOTIDE SEQUENCE [LARGE SCALE GENOMIC DNA]</scope>
    <source>
        <strain evidence="1 2">JEL800</strain>
    </source>
</reference>
<dbReference type="EMBL" id="MCGO01000004">
    <property type="protein sequence ID" value="ORY51797.1"/>
    <property type="molecule type" value="Genomic_DNA"/>
</dbReference>
<sequence>MLQTPVVCSTSTASTAFAQSVWRDMESIPLSWSSLVGAALPPPLNPLNSLTNPLARIISPSLTHIQFSLVALSFDRPKFLTVLQRAENITSLHITRRPFRRATILSPLLSLLSNSLTHLRLDNLAAEQIPIIGSIVPNLVQLQLDGLIELTACDWGAMLMNQAQDDLMLPGVMGGAVDISDDPSAQHLQKTLMASTSSIPLSNPTTPIFYLLPSLKYLSCTNVERESDEAVTSFMTVLVAKTPLLESLVFSCPHYMMDLWPCQEFWANIRYLSIDHCIITSVFVRSLESGLMYLRNQYFQVYGEWPSHGLQIQLGRGCQIEDVSLVQQVFGNQCLL</sequence>
<comment type="caution">
    <text evidence="1">The sequence shown here is derived from an EMBL/GenBank/DDBJ whole genome shotgun (WGS) entry which is preliminary data.</text>
</comment>
<proteinExistence type="predicted"/>
<organism evidence="1 2">
    <name type="scientific">Rhizoclosmatium globosum</name>
    <dbReference type="NCBI Taxonomy" id="329046"/>
    <lineage>
        <taxon>Eukaryota</taxon>
        <taxon>Fungi</taxon>
        <taxon>Fungi incertae sedis</taxon>
        <taxon>Chytridiomycota</taxon>
        <taxon>Chytridiomycota incertae sedis</taxon>
        <taxon>Chytridiomycetes</taxon>
        <taxon>Chytridiales</taxon>
        <taxon>Chytriomycetaceae</taxon>
        <taxon>Rhizoclosmatium</taxon>
    </lineage>
</organism>
<dbReference type="InterPro" id="IPR032675">
    <property type="entry name" value="LRR_dom_sf"/>
</dbReference>
<dbReference type="Gene3D" id="3.80.10.10">
    <property type="entry name" value="Ribonuclease Inhibitor"/>
    <property type="match status" value="1"/>
</dbReference>
<evidence type="ECO:0000313" key="2">
    <source>
        <dbReference type="Proteomes" id="UP000193642"/>
    </source>
</evidence>
<dbReference type="AlphaFoldDB" id="A0A1Y2CXU7"/>
<accession>A0A1Y2CXU7</accession>
<keyword evidence="2" id="KW-1185">Reference proteome</keyword>
<dbReference type="SUPFAM" id="SSF52047">
    <property type="entry name" value="RNI-like"/>
    <property type="match status" value="1"/>
</dbReference>
<dbReference type="Proteomes" id="UP000193642">
    <property type="component" value="Unassembled WGS sequence"/>
</dbReference>
<name>A0A1Y2CXU7_9FUNG</name>
<gene>
    <name evidence="1" type="ORF">BCR33DRAFT_396280</name>
</gene>